<keyword evidence="4" id="KW-1185">Reference proteome</keyword>
<proteinExistence type="predicted"/>
<dbReference type="AlphaFoldDB" id="A0A8J2KD67"/>
<sequence length="126" mass="13771">MVLLFFILLLKRLYMRPIPTAVMSPGHPNGHGGQMPGIPGAVHLHEAHHGNSCPTWVPDINQSQMDTGPPPFESVVGLSKGEFKSDNLSCDTSHLDMECPPPSYEEYLGVVNKAYTAKEDMAPEKS</sequence>
<protein>
    <submittedName>
        <fullName evidence="3">Uncharacterized protein</fullName>
    </submittedName>
</protein>
<name>A0A8J2KD67_9HEXA</name>
<evidence type="ECO:0000256" key="2">
    <source>
        <dbReference type="SAM" id="SignalP"/>
    </source>
</evidence>
<evidence type="ECO:0000256" key="1">
    <source>
        <dbReference type="SAM" id="MobiDB-lite"/>
    </source>
</evidence>
<evidence type="ECO:0000313" key="4">
    <source>
        <dbReference type="Proteomes" id="UP000708208"/>
    </source>
</evidence>
<dbReference type="EMBL" id="CAJVCH010237851">
    <property type="protein sequence ID" value="CAG7732811.1"/>
    <property type="molecule type" value="Genomic_DNA"/>
</dbReference>
<feature type="chain" id="PRO_5035208441" evidence="2">
    <location>
        <begin position="16"/>
        <end position="126"/>
    </location>
</feature>
<dbReference type="Proteomes" id="UP000708208">
    <property type="component" value="Unassembled WGS sequence"/>
</dbReference>
<accession>A0A8J2KD67</accession>
<feature type="region of interest" description="Disordered" evidence="1">
    <location>
        <begin position="53"/>
        <end position="78"/>
    </location>
</feature>
<dbReference type="OrthoDB" id="6606882at2759"/>
<organism evidence="3 4">
    <name type="scientific">Allacma fusca</name>
    <dbReference type="NCBI Taxonomy" id="39272"/>
    <lineage>
        <taxon>Eukaryota</taxon>
        <taxon>Metazoa</taxon>
        <taxon>Ecdysozoa</taxon>
        <taxon>Arthropoda</taxon>
        <taxon>Hexapoda</taxon>
        <taxon>Collembola</taxon>
        <taxon>Symphypleona</taxon>
        <taxon>Sminthuridae</taxon>
        <taxon>Allacma</taxon>
    </lineage>
</organism>
<gene>
    <name evidence="3" type="ORF">AFUS01_LOCUS21298</name>
</gene>
<evidence type="ECO:0000313" key="3">
    <source>
        <dbReference type="EMBL" id="CAG7732811.1"/>
    </source>
</evidence>
<keyword evidence="2" id="KW-0732">Signal</keyword>
<feature type="signal peptide" evidence="2">
    <location>
        <begin position="1"/>
        <end position="15"/>
    </location>
</feature>
<reference evidence="3" key="1">
    <citation type="submission" date="2021-06" db="EMBL/GenBank/DDBJ databases">
        <authorList>
            <person name="Hodson N. C."/>
            <person name="Mongue J. A."/>
            <person name="Jaron S. K."/>
        </authorList>
    </citation>
    <scope>NUCLEOTIDE SEQUENCE</scope>
</reference>
<comment type="caution">
    <text evidence="3">The sequence shown here is derived from an EMBL/GenBank/DDBJ whole genome shotgun (WGS) entry which is preliminary data.</text>
</comment>